<proteinExistence type="predicted"/>
<reference evidence="3" key="1">
    <citation type="submission" date="2021-04" db="EMBL/GenBank/DDBJ databases">
        <title>Dactylosporangium aurantiacum NRRL B-8018 full assembly.</title>
        <authorList>
            <person name="Hartkoorn R.C."/>
            <person name="Beaudoing E."/>
            <person name="Hot D."/>
        </authorList>
    </citation>
    <scope>NUCLEOTIDE SEQUENCE</scope>
    <source>
        <strain evidence="3">NRRL B-8018</strain>
    </source>
</reference>
<dbReference type="RefSeq" id="WP_052386750.1">
    <property type="nucleotide sequence ID" value="NZ_CP073767.1"/>
</dbReference>
<keyword evidence="4" id="KW-1185">Reference proteome</keyword>
<feature type="chain" id="PRO_5040165458" description="Lipoprotein" evidence="2">
    <location>
        <begin position="22"/>
        <end position="176"/>
    </location>
</feature>
<organism evidence="3 4">
    <name type="scientific">Dactylosporangium aurantiacum</name>
    <dbReference type="NCBI Taxonomy" id="35754"/>
    <lineage>
        <taxon>Bacteria</taxon>
        <taxon>Bacillati</taxon>
        <taxon>Actinomycetota</taxon>
        <taxon>Actinomycetes</taxon>
        <taxon>Micromonosporales</taxon>
        <taxon>Micromonosporaceae</taxon>
        <taxon>Dactylosporangium</taxon>
    </lineage>
</organism>
<dbReference type="PROSITE" id="PS51257">
    <property type="entry name" value="PROKAR_LIPOPROTEIN"/>
    <property type="match status" value="1"/>
</dbReference>
<keyword evidence="2" id="KW-0732">Signal</keyword>
<evidence type="ECO:0000313" key="4">
    <source>
        <dbReference type="Proteomes" id="UP001058003"/>
    </source>
</evidence>
<dbReference type="Pfam" id="PF20341">
    <property type="entry name" value="DUF6636"/>
    <property type="match status" value="1"/>
</dbReference>
<dbReference type="OrthoDB" id="495539at2"/>
<dbReference type="Proteomes" id="UP001058003">
    <property type="component" value="Chromosome"/>
</dbReference>
<dbReference type="KEGG" id="daur:Daura_39725"/>
<dbReference type="EMBL" id="CP073767">
    <property type="protein sequence ID" value="UWZ52701.1"/>
    <property type="molecule type" value="Genomic_DNA"/>
</dbReference>
<gene>
    <name evidence="3" type="ORF">Daura_39725</name>
</gene>
<name>A0A9Q9ICJ7_9ACTN</name>
<dbReference type="AlphaFoldDB" id="A0A9Q9ICJ7"/>
<feature type="signal peptide" evidence="2">
    <location>
        <begin position="1"/>
        <end position="21"/>
    </location>
</feature>
<evidence type="ECO:0000256" key="1">
    <source>
        <dbReference type="SAM" id="MobiDB-lite"/>
    </source>
</evidence>
<accession>A0A9Q9ICJ7</accession>
<evidence type="ECO:0000256" key="2">
    <source>
        <dbReference type="SAM" id="SignalP"/>
    </source>
</evidence>
<evidence type="ECO:0008006" key="5">
    <source>
        <dbReference type="Google" id="ProtNLM"/>
    </source>
</evidence>
<sequence length="176" mass="18064">MRHRTTTLPLILAAAALALSACDPAPKPTTAAPAPPSPAAPAAPASVTSVASAPVVTETSDVKDGVVFRTPSANIGCGVFPDSVRCTILTKTWTPPPAPADCDLDWGSSLGLDPQHGATLVRAGDSAFTPDAKVIAYGHALRVGTVLCTSTETHLRCESVTTKHGFTVAKETYTVF</sequence>
<dbReference type="InterPro" id="IPR046576">
    <property type="entry name" value="DUF6636"/>
</dbReference>
<feature type="region of interest" description="Disordered" evidence="1">
    <location>
        <begin position="26"/>
        <end position="45"/>
    </location>
</feature>
<protein>
    <recommendedName>
        <fullName evidence="5">Lipoprotein</fullName>
    </recommendedName>
</protein>
<evidence type="ECO:0000313" key="3">
    <source>
        <dbReference type="EMBL" id="UWZ52701.1"/>
    </source>
</evidence>